<keyword evidence="1" id="KW-0805">Transcription regulation</keyword>
<dbReference type="PROSITE" id="PS50943">
    <property type="entry name" value="HTH_CROC1"/>
    <property type="match status" value="1"/>
</dbReference>
<name>A0AAC8UVS7_9LACO</name>
<dbReference type="GO" id="GO:0003677">
    <property type="term" value="F:DNA binding"/>
    <property type="evidence" value="ECO:0007669"/>
    <property type="project" value="UniProtKB-KW"/>
</dbReference>
<keyword evidence="6" id="KW-1185">Reference proteome</keyword>
<accession>A0AAC8UVS7</accession>
<dbReference type="Pfam" id="PF01381">
    <property type="entry name" value="HTH_3"/>
    <property type="match status" value="1"/>
</dbReference>
<evidence type="ECO:0000313" key="6">
    <source>
        <dbReference type="Proteomes" id="UP000036000"/>
    </source>
</evidence>
<dbReference type="CDD" id="cd00093">
    <property type="entry name" value="HTH_XRE"/>
    <property type="match status" value="1"/>
</dbReference>
<dbReference type="InterPro" id="IPR052359">
    <property type="entry name" value="HTH-type_reg/antitoxin"/>
</dbReference>
<dbReference type="EMBL" id="CP012033">
    <property type="protein sequence ID" value="AKP64294.1"/>
    <property type="molecule type" value="Genomic_DNA"/>
</dbReference>
<dbReference type="InterPro" id="IPR001387">
    <property type="entry name" value="Cro/C1-type_HTH"/>
</dbReference>
<gene>
    <name evidence="5" type="ORF">ABN16_04325</name>
</gene>
<dbReference type="KEGG" id="lko:ABN16_04325"/>
<keyword evidence="3" id="KW-0804">Transcription</keyword>
<dbReference type="PANTHER" id="PTHR36511">
    <property type="entry name" value="MERR FAMILY BACTERIAL REGULATORY PROTEIN"/>
    <property type="match status" value="1"/>
</dbReference>
<organism evidence="5 6">
    <name type="scientific">Levilactobacillus koreensis</name>
    <dbReference type="NCBI Taxonomy" id="637971"/>
    <lineage>
        <taxon>Bacteria</taxon>
        <taxon>Bacillati</taxon>
        <taxon>Bacillota</taxon>
        <taxon>Bacilli</taxon>
        <taxon>Lactobacillales</taxon>
        <taxon>Lactobacillaceae</taxon>
        <taxon>Levilactobacillus</taxon>
    </lineage>
</organism>
<sequence length="149" mass="17038">MADTATTMKYIRRHYGVSQSELAQLLNASVRTVQHWEQGDYEPSGTAVKLIQLLAKNDAIFTELSLMKEDEGIMYLEHDDQALTIMGVQFRNEKEYRATMNAVVSNMYEGFEPTLDDIQMARDADDLERPMTAKEVLDRVNARNSVRSE</sequence>
<feature type="domain" description="HTH cro/C1-type" evidence="4">
    <location>
        <begin position="8"/>
        <end position="61"/>
    </location>
</feature>
<dbReference type="RefSeq" id="WP_048733205.1">
    <property type="nucleotide sequence ID" value="NZ_CP012033.1"/>
</dbReference>
<evidence type="ECO:0000313" key="5">
    <source>
        <dbReference type="EMBL" id="AKP64294.1"/>
    </source>
</evidence>
<dbReference type="SUPFAM" id="SSF47413">
    <property type="entry name" value="lambda repressor-like DNA-binding domains"/>
    <property type="match status" value="1"/>
</dbReference>
<dbReference type="Gene3D" id="1.10.260.40">
    <property type="entry name" value="lambda repressor-like DNA-binding domains"/>
    <property type="match status" value="1"/>
</dbReference>
<evidence type="ECO:0000256" key="2">
    <source>
        <dbReference type="ARBA" id="ARBA00023125"/>
    </source>
</evidence>
<dbReference type="SMART" id="SM00530">
    <property type="entry name" value="HTH_XRE"/>
    <property type="match status" value="1"/>
</dbReference>
<evidence type="ECO:0000256" key="3">
    <source>
        <dbReference type="ARBA" id="ARBA00023163"/>
    </source>
</evidence>
<proteinExistence type="predicted"/>
<evidence type="ECO:0000259" key="4">
    <source>
        <dbReference type="PROSITE" id="PS50943"/>
    </source>
</evidence>
<evidence type="ECO:0000256" key="1">
    <source>
        <dbReference type="ARBA" id="ARBA00023015"/>
    </source>
</evidence>
<reference evidence="5 6" key="1">
    <citation type="submission" date="2015-07" db="EMBL/GenBank/DDBJ databases">
        <title>Lactobacillus korensis/26-25/ whole genome sequencing.</title>
        <authorList>
            <person name="Kim M.K."/>
            <person name="Im W.-T."/>
            <person name="Srinivasan S."/>
            <person name="Lee J.-J."/>
        </authorList>
    </citation>
    <scope>NUCLEOTIDE SEQUENCE [LARGE SCALE GENOMIC DNA]</scope>
    <source>
        <strain evidence="5 6">26-25</strain>
    </source>
</reference>
<dbReference type="InterPro" id="IPR010982">
    <property type="entry name" value="Lambda_DNA-bd_dom_sf"/>
</dbReference>
<protein>
    <submittedName>
        <fullName evidence="5">Transcription regulator, Xre family protein</fullName>
    </submittedName>
</protein>
<dbReference type="AlphaFoldDB" id="A0AAC8UVS7"/>
<dbReference type="PANTHER" id="PTHR36511:SF4">
    <property type="entry name" value="ANTITOXIN MQSA"/>
    <property type="match status" value="1"/>
</dbReference>
<keyword evidence="2" id="KW-0238">DNA-binding</keyword>
<dbReference type="Proteomes" id="UP000036000">
    <property type="component" value="Chromosome"/>
</dbReference>